<feature type="compositionally biased region" description="Polar residues" evidence="1">
    <location>
        <begin position="37"/>
        <end position="53"/>
    </location>
</feature>
<evidence type="ECO:0000256" key="1">
    <source>
        <dbReference type="SAM" id="MobiDB-lite"/>
    </source>
</evidence>
<dbReference type="Proteomes" id="UP000784294">
    <property type="component" value="Unassembled WGS sequence"/>
</dbReference>
<keyword evidence="3" id="KW-1185">Reference proteome</keyword>
<dbReference type="AlphaFoldDB" id="A0A3S5CCN5"/>
<dbReference type="EMBL" id="CAAALY010007920">
    <property type="protein sequence ID" value="VEL10057.1"/>
    <property type="molecule type" value="Genomic_DNA"/>
</dbReference>
<accession>A0A3S5CCN5</accession>
<protein>
    <submittedName>
        <fullName evidence="2">Uncharacterized protein</fullName>
    </submittedName>
</protein>
<gene>
    <name evidence="2" type="ORF">PXEA_LOCUS3497</name>
</gene>
<evidence type="ECO:0000313" key="3">
    <source>
        <dbReference type="Proteomes" id="UP000784294"/>
    </source>
</evidence>
<comment type="caution">
    <text evidence="2">The sequence shown here is derived from an EMBL/GenBank/DDBJ whole genome shotgun (WGS) entry which is preliminary data.</text>
</comment>
<organism evidence="2 3">
    <name type="scientific">Protopolystoma xenopodis</name>
    <dbReference type="NCBI Taxonomy" id="117903"/>
    <lineage>
        <taxon>Eukaryota</taxon>
        <taxon>Metazoa</taxon>
        <taxon>Spiralia</taxon>
        <taxon>Lophotrochozoa</taxon>
        <taxon>Platyhelminthes</taxon>
        <taxon>Monogenea</taxon>
        <taxon>Polyopisthocotylea</taxon>
        <taxon>Polystomatidea</taxon>
        <taxon>Polystomatidae</taxon>
        <taxon>Protopolystoma</taxon>
    </lineage>
</organism>
<sequence length="132" mass="14218">MYRGSQSPACNPFLGSAAFQPVVRPDRLAKGGPATHQLGNPATRQPGHQTGRYSEQRTHPPRQRAEEAGAAALMRPRSSAYSSTQPQLQTNIYTDTDEQIYTQTDGLDGLPRGQQYAATCCDGHSGMPSTQG</sequence>
<name>A0A3S5CCN5_9PLAT</name>
<feature type="compositionally biased region" description="Basic and acidic residues" evidence="1">
    <location>
        <begin position="54"/>
        <end position="67"/>
    </location>
</feature>
<feature type="compositionally biased region" description="Polar residues" evidence="1">
    <location>
        <begin position="79"/>
        <end position="105"/>
    </location>
</feature>
<proteinExistence type="predicted"/>
<feature type="region of interest" description="Disordered" evidence="1">
    <location>
        <begin position="24"/>
        <end position="132"/>
    </location>
</feature>
<reference evidence="2" key="1">
    <citation type="submission" date="2018-11" db="EMBL/GenBank/DDBJ databases">
        <authorList>
            <consortium name="Pathogen Informatics"/>
        </authorList>
    </citation>
    <scope>NUCLEOTIDE SEQUENCE</scope>
</reference>
<evidence type="ECO:0000313" key="2">
    <source>
        <dbReference type="EMBL" id="VEL10057.1"/>
    </source>
</evidence>